<reference evidence="3 4" key="1">
    <citation type="journal article" date="2005" name="Science">
        <title>The genome sequence of Trypanosoma cruzi, etiologic agent of Chagas disease.</title>
        <authorList>
            <person name="El-Sayed N.M."/>
            <person name="Myler P.J."/>
            <person name="Bartholomeu D.C."/>
            <person name="Nilsson D."/>
            <person name="Aggarwal G."/>
            <person name="Tran A.N."/>
            <person name="Ghedin E."/>
            <person name="Worthey E.A."/>
            <person name="Delcher A.L."/>
            <person name="Blandin G."/>
            <person name="Westenberger S.J."/>
            <person name="Caler E."/>
            <person name="Cerqueira G.C."/>
            <person name="Branche C."/>
            <person name="Haas B."/>
            <person name="Anupama A."/>
            <person name="Arner E."/>
            <person name="Aslund L."/>
            <person name="Attipoe P."/>
            <person name="Bontempi E."/>
            <person name="Bringaud F."/>
            <person name="Burton P."/>
            <person name="Cadag E."/>
            <person name="Campbell D.A."/>
            <person name="Carrington M."/>
            <person name="Crabtree J."/>
            <person name="Darban H."/>
            <person name="da Silveira J.F."/>
            <person name="de Jong P."/>
            <person name="Edwards K."/>
            <person name="Englund P.T."/>
            <person name="Fazelina G."/>
            <person name="Feldblyum T."/>
            <person name="Ferella M."/>
            <person name="Frasch A.C."/>
            <person name="Gull K."/>
            <person name="Horn D."/>
            <person name="Hou L."/>
            <person name="Huang Y."/>
            <person name="Kindlund E."/>
            <person name="Klingbeil M."/>
            <person name="Kluge S."/>
            <person name="Koo H."/>
            <person name="Lacerda D."/>
            <person name="Levin M.J."/>
            <person name="Lorenzi H."/>
            <person name="Louie T."/>
            <person name="Machado C.R."/>
            <person name="McCulloch R."/>
            <person name="McKenna A."/>
            <person name="Mizuno Y."/>
            <person name="Mottram J.C."/>
            <person name="Nelson S."/>
            <person name="Ochaya S."/>
            <person name="Osoegawa K."/>
            <person name="Pai G."/>
            <person name="Parsons M."/>
            <person name="Pentony M."/>
            <person name="Pettersson U."/>
            <person name="Pop M."/>
            <person name="Ramirez J.L."/>
            <person name="Rinta J."/>
            <person name="Robertson L."/>
            <person name="Salzberg S.L."/>
            <person name="Sanchez D.O."/>
            <person name="Seyler A."/>
            <person name="Sharma R."/>
            <person name="Shetty J."/>
            <person name="Simpson A.J."/>
            <person name="Sisk E."/>
            <person name="Tammi M.T."/>
            <person name="Tarleton R."/>
            <person name="Teixeira S."/>
            <person name="Van Aken S."/>
            <person name="Vogt C."/>
            <person name="Ward P.N."/>
            <person name="Wickstead B."/>
            <person name="Wortman J."/>
            <person name="White O."/>
            <person name="Fraser C.M."/>
            <person name="Stuart K.D."/>
            <person name="Andersson B."/>
        </authorList>
    </citation>
    <scope>NUCLEOTIDE SEQUENCE [LARGE SCALE GENOMIC DNA]</scope>
    <source>
        <strain evidence="3 4">CL Brener</strain>
    </source>
</reference>
<evidence type="ECO:0000256" key="2">
    <source>
        <dbReference type="ARBA" id="ARBA00022803"/>
    </source>
</evidence>
<dbReference type="SUPFAM" id="SSF48452">
    <property type="entry name" value="TPR-like"/>
    <property type="match status" value="3"/>
</dbReference>
<dbReference type="SMART" id="SM00028">
    <property type="entry name" value="TPR"/>
    <property type="match status" value="5"/>
</dbReference>
<dbReference type="Gene3D" id="1.25.40.10">
    <property type="entry name" value="Tetratricopeptide repeat domain"/>
    <property type="match status" value="2"/>
</dbReference>
<comment type="caution">
    <text evidence="3">The sequence shown here is derived from an EMBL/GenBank/DDBJ whole genome shotgun (WGS) entry which is preliminary data.</text>
</comment>
<gene>
    <name evidence="3" type="ORF">Tc00.1047053508693.70</name>
</gene>
<dbReference type="OMA" id="WINELGY"/>
<dbReference type="STRING" id="353153.Q4DTV6"/>
<dbReference type="InParanoid" id="Q4DTV6"/>
<dbReference type="Pfam" id="PF13181">
    <property type="entry name" value="TPR_8"/>
    <property type="match status" value="1"/>
</dbReference>
<organism evidence="3 4">
    <name type="scientific">Trypanosoma cruzi (strain CL Brener)</name>
    <dbReference type="NCBI Taxonomy" id="353153"/>
    <lineage>
        <taxon>Eukaryota</taxon>
        <taxon>Discoba</taxon>
        <taxon>Euglenozoa</taxon>
        <taxon>Kinetoplastea</taxon>
        <taxon>Metakinetoplastina</taxon>
        <taxon>Trypanosomatida</taxon>
        <taxon>Trypanosomatidae</taxon>
        <taxon>Trypanosoma</taxon>
        <taxon>Schizotrypanum</taxon>
    </lineage>
</organism>
<dbReference type="InterPro" id="IPR019734">
    <property type="entry name" value="TPR_rpt"/>
</dbReference>
<dbReference type="eggNOG" id="KOG1840">
    <property type="taxonomic scope" value="Eukaryota"/>
</dbReference>
<proteinExistence type="predicted"/>
<evidence type="ECO:0008006" key="5">
    <source>
        <dbReference type="Google" id="ProtNLM"/>
    </source>
</evidence>
<keyword evidence="4" id="KW-1185">Reference proteome</keyword>
<dbReference type="PANTHER" id="PTHR45641">
    <property type="entry name" value="TETRATRICOPEPTIDE REPEAT PROTEIN (AFU_ORTHOLOGUE AFUA_6G03870)"/>
    <property type="match status" value="1"/>
</dbReference>
<dbReference type="GeneID" id="3549879"/>
<dbReference type="RefSeq" id="XP_817805.1">
    <property type="nucleotide sequence ID" value="XM_812712.1"/>
</dbReference>
<evidence type="ECO:0000313" key="4">
    <source>
        <dbReference type="Proteomes" id="UP000002296"/>
    </source>
</evidence>
<keyword evidence="2" id="KW-0802">TPR repeat</keyword>
<dbReference type="FunFam" id="1.25.40.10:FF:002245">
    <property type="entry name" value="Tetratricopeptide repeat, putative"/>
    <property type="match status" value="1"/>
</dbReference>
<protein>
    <recommendedName>
        <fullName evidence="5">Kinesin light chain</fullName>
    </recommendedName>
</protein>
<dbReference type="KEGG" id="tcr:508693.70"/>
<dbReference type="Pfam" id="PF13424">
    <property type="entry name" value="TPR_12"/>
    <property type="match status" value="1"/>
</dbReference>
<dbReference type="Pfam" id="PF13374">
    <property type="entry name" value="TPR_10"/>
    <property type="match status" value="2"/>
</dbReference>
<dbReference type="SMR" id="Q4DTV6"/>
<dbReference type="InterPro" id="IPR011990">
    <property type="entry name" value="TPR-like_helical_dom_sf"/>
</dbReference>
<evidence type="ECO:0000313" key="3">
    <source>
        <dbReference type="EMBL" id="EAN95954.1"/>
    </source>
</evidence>
<keyword evidence="1" id="KW-0677">Repeat</keyword>
<dbReference type="EMBL" id="AAHK01000181">
    <property type="protein sequence ID" value="EAN95954.1"/>
    <property type="molecule type" value="Genomic_DNA"/>
</dbReference>
<dbReference type="Proteomes" id="UP000002296">
    <property type="component" value="Unassembled WGS sequence"/>
</dbReference>
<dbReference type="AlphaFoldDB" id="Q4DTV6"/>
<name>Q4DTV6_TRYCC</name>
<dbReference type="PaxDb" id="353153-Q4DTV6"/>
<sequence length="457" mass="51846">MPLKRWQVNSCTFNRTHCSIHQGFALDILFLTRYRLEDTKKGYTAMKRILPFHSYMLHAATLDRPVGGMMNRFSVTSAAFAVRVCSTQPPFSTRCTVEELQKSAAEFFERGEFTNAIKQWESVIESMDKADNNNNNNRQYVLMSCLNNLACAYGEIGDYARKLQLLERSRDMVERVYGRDHPQYGMVLYNIASAYEEIGRYQEMEDLLLKSLEIHERKFHSKHAKVGRVLLLLAEAHGHLGKHGAQLQVAERALEIVRRHCGPEHIQTTIALLTFSRAHGANGNHAKRLQIAQQAYDIQERKLGALNPQIALTLLELADAHGANRDYFHQKDLLEKAIELQRRAFGSQHTQLVSTYTALGDAYGNLDDRKNQFASYREALDIARQRYRGNHIVIGAASNKCAWGYLRIGKVEEAKTLAEEARRIIEGMVSEKHPAAVELCATLQELKRVTGGTGKNV</sequence>
<accession>Q4DTV6</accession>
<evidence type="ECO:0000256" key="1">
    <source>
        <dbReference type="ARBA" id="ARBA00022737"/>
    </source>
</evidence>
<dbReference type="PANTHER" id="PTHR45641:SF19">
    <property type="entry name" value="NEPHROCYSTIN-3"/>
    <property type="match status" value="1"/>
</dbReference>